<accession>A0A2N2EAM8</accession>
<feature type="binding site" evidence="3">
    <location>
        <position position="231"/>
    </location>
    <ligand>
        <name>a divalent metal cation</name>
        <dbReference type="ChEBI" id="CHEBI:60240"/>
        <label>1</label>
    </ligand>
</feature>
<feature type="binding site" evidence="3">
    <location>
        <position position="154"/>
    </location>
    <ligand>
        <name>a divalent metal cation</name>
        <dbReference type="ChEBI" id="CHEBI:60240"/>
        <label>2</label>
    </ligand>
</feature>
<evidence type="ECO:0000313" key="5">
    <source>
        <dbReference type="Proteomes" id="UP000233517"/>
    </source>
</evidence>
<sequence length="282" mass="32918">MFIDTHCHLNFKDFKDDYYQVAKRALDDQVEMIVVGSEVKTSQRAVDLLDEFGKGVYAAVGLHPIHLQDILVKNNNENGKYEFRSKKEDYSEEDYFNLAKSNKRVVAIGEIGLDYYHIGSDVDSEIKKIKNLQQEVFYRQLELSKKLDLPAIVHCREAHDDLFPILQDFYKRNSFKKEWGVIHCFSGDYDLAKKYFEIGLKISFTGLVTFVKDWDEVIKKSPLQKIMIETDSPYLSPEPHRGKRNEPIYVKEVAKKIANIKALDFFTVENELYQQSKTFFSL</sequence>
<feature type="binding site" evidence="3">
    <location>
        <position position="110"/>
    </location>
    <ligand>
        <name>a divalent metal cation</name>
        <dbReference type="ChEBI" id="CHEBI:60240"/>
        <label>1</label>
    </ligand>
</feature>
<evidence type="ECO:0000256" key="2">
    <source>
        <dbReference type="ARBA" id="ARBA00022801"/>
    </source>
</evidence>
<dbReference type="GO" id="GO:0016788">
    <property type="term" value="F:hydrolase activity, acting on ester bonds"/>
    <property type="evidence" value="ECO:0007669"/>
    <property type="project" value="InterPro"/>
</dbReference>
<name>A0A2N2EAM8_9BACT</name>
<dbReference type="PROSITE" id="PS01137">
    <property type="entry name" value="TATD_1"/>
    <property type="match status" value="1"/>
</dbReference>
<protein>
    <submittedName>
        <fullName evidence="4">Hydrolase TatD</fullName>
    </submittedName>
</protein>
<dbReference type="AlphaFoldDB" id="A0A2N2EAM8"/>
<feature type="binding site" evidence="3">
    <location>
        <position position="183"/>
    </location>
    <ligand>
        <name>a divalent metal cation</name>
        <dbReference type="ChEBI" id="CHEBI:60240"/>
        <label>2</label>
    </ligand>
</feature>
<dbReference type="PIRSF" id="PIRSF005902">
    <property type="entry name" value="DNase_TatD"/>
    <property type="match status" value="1"/>
</dbReference>
<gene>
    <name evidence="4" type="ORF">CVU82_01065</name>
</gene>
<evidence type="ECO:0000313" key="4">
    <source>
        <dbReference type="EMBL" id="PKM91781.1"/>
    </source>
</evidence>
<feature type="binding site" evidence="3">
    <location>
        <position position="6"/>
    </location>
    <ligand>
        <name>a divalent metal cation</name>
        <dbReference type="ChEBI" id="CHEBI:60240"/>
        <label>1</label>
    </ligand>
</feature>
<organism evidence="4 5">
    <name type="scientific">Candidatus Falkowbacteria bacterium HGW-Falkowbacteria-1</name>
    <dbReference type="NCBI Taxonomy" id="2013768"/>
    <lineage>
        <taxon>Bacteria</taxon>
        <taxon>Candidatus Falkowiibacteriota</taxon>
    </lineage>
</organism>
<dbReference type="InterPro" id="IPR001130">
    <property type="entry name" value="TatD-like"/>
</dbReference>
<dbReference type="EMBL" id="PHAI01000001">
    <property type="protein sequence ID" value="PKM91781.1"/>
    <property type="molecule type" value="Genomic_DNA"/>
</dbReference>
<dbReference type="InterPro" id="IPR018228">
    <property type="entry name" value="DNase_TatD-rel_CS"/>
</dbReference>
<dbReference type="SUPFAM" id="SSF51556">
    <property type="entry name" value="Metallo-dependent hydrolases"/>
    <property type="match status" value="1"/>
</dbReference>
<dbReference type="InterPro" id="IPR015991">
    <property type="entry name" value="TatD/YcfH-like"/>
</dbReference>
<dbReference type="Pfam" id="PF01026">
    <property type="entry name" value="TatD_DNase"/>
    <property type="match status" value="1"/>
</dbReference>
<keyword evidence="2 4" id="KW-0378">Hydrolase</keyword>
<dbReference type="PANTHER" id="PTHR46124:SF2">
    <property type="entry name" value="D-AMINOACYL-TRNA DEACYLASE"/>
    <property type="match status" value="1"/>
</dbReference>
<evidence type="ECO:0000256" key="1">
    <source>
        <dbReference type="ARBA" id="ARBA00022723"/>
    </source>
</evidence>
<feature type="binding site" evidence="3">
    <location>
        <position position="8"/>
    </location>
    <ligand>
        <name>a divalent metal cation</name>
        <dbReference type="ChEBI" id="CHEBI:60240"/>
        <label>1</label>
    </ligand>
</feature>
<dbReference type="Gene3D" id="3.20.20.140">
    <property type="entry name" value="Metal-dependent hydrolases"/>
    <property type="match status" value="1"/>
</dbReference>
<evidence type="ECO:0000256" key="3">
    <source>
        <dbReference type="PIRSR" id="PIRSR005902-1"/>
    </source>
</evidence>
<dbReference type="NCBIfam" id="TIGR00010">
    <property type="entry name" value="YchF/TatD family DNA exonuclease"/>
    <property type="match status" value="1"/>
</dbReference>
<dbReference type="PANTHER" id="PTHR46124">
    <property type="entry name" value="D-AMINOACYL-TRNA DEACYLASE"/>
    <property type="match status" value="1"/>
</dbReference>
<dbReference type="Proteomes" id="UP000233517">
    <property type="component" value="Unassembled WGS sequence"/>
</dbReference>
<reference evidence="4 5" key="1">
    <citation type="journal article" date="2017" name="ISME J.">
        <title>Potential for microbial H2 and metal transformations associated with novel bacteria and archaea in deep terrestrial subsurface sediments.</title>
        <authorList>
            <person name="Hernsdorf A.W."/>
            <person name="Amano Y."/>
            <person name="Miyakawa K."/>
            <person name="Ise K."/>
            <person name="Suzuki Y."/>
            <person name="Anantharaman K."/>
            <person name="Probst A."/>
            <person name="Burstein D."/>
            <person name="Thomas B.C."/>
            <person name="Banfield J.F."/>
        </authorList>
    </citation>
    <scope>NUCLEOTIDE SEQUENCE [LARGE SCALE GENOMIC DNA]</scope>
    <source>
        <strain evidence="4">HGW-Falkowbacteria-1</strain>
    </source>
</reference>
<proteinExistence type="predicted"/>
<dbReference type="GO" id="GO:0046872">
    <property type="term" value="F:metal ion binding"/>
    <property type="evidence" value="ECO:0007669"/>
    <property type="project" value="UniProtKB-KW"/>
</dbReference>
<comment type="caution">
    <text evidence="4">The sequence shown here is derived from an EMBL/GenBank/DDBJ whole genome shotgun (WGS) entry which is preliminary data.</text>
</comment>
<dbReference type="InterPro" id="IPR032466">
    <property type="entry name" value="Metal_Hydrolase"/>
</dbReference>
<dbReference type="GO" id="GO:0004536">
    <property type="term" value="F:DNA nuclease activity"/>
    <property type="evidence" value="ECO:0007669"/>
    <property type="project" value="InterPro"/>
</dbReference>
<keyword evidence="1 3" id="KW-0479">Metal-binding</keyword>
<dbReference type="CDD" id="cd01310">
    <property type="entry name" value="TatD_DNAse"/>
    <property type="match status" value="1"/>
</dbReference>